<dbReference type="EMBL" id="RBZP01000001">
    <property type="protein sequence ID" value="RKQ37602.1"/>
    <property type="molecule type" value="Genomic_DNA"/>
</dbReference>
<protein>
    <submittedName>
        <fullName evidence="1">Uncharacterized protein</fullName>
    </submittedName>
</protein>
<evidence type="ECO:0000313" key="1">
    <source>
        <dbReference type="EMBL" id="RKQ37602.1"/>
    </source>
</evidence>
<dbReference type="RefSeq" id="WP_121202681.1">
    <property type="nucleotide sequence ID" value="NZ_RBZP01000001.1"/>
</dbReference>
<organism evidence="1 2">
    <name type="scientific">Oceanobacillus halophilus</name>
    <dbReference type="NCBI Taxonomy" id="930130"/>
    <lineage>
        <taxon>Bacteria</taxon>
        <taxon>Bacillati</taxon>
        <taxon>Bacillota</taxon>
        <taxon>Bacilli</taxon>
        <taxon>Bacillales</taxon>
        <taxon>Bacillaceae</taxon>
        <taxon>Oceanobacillus</taxon>
    </lineage>
</organism>
<dbReference type="OrthoDB" id="1047417at2"/>
<accession>A0A495ACL0</accession>
<dbReference type="Proteomes" id="UP000269301">
    <property type="component" value="Unassembled WGS sequence"/>
</dbReference>
<keyword evidence="2" id="KW-1185">Reference proteome</keyword>
<comment type="caution">
    <text evidence="1">The sequence shown here is derived from an EMBL/GenBank/DDBJ whole genome shotgun (WGS) entry which is preliminary data.</text>
</comment>
<reference evidence="1 2" key="1">
    <citation type="journal article" date="2016" name="Int. J. Syst. Evol. Microbiol.">
        <title>Oceanobacillus halophilus sp. nov., a novel moderately halophilic bacterium from a hypersaline lake.</title>
        <authorList>
            <person name="Amoozegar M.A."/>
            <person name="Bagheri M."/>
            <person name="Makhdoumi A."/>
            <person name="Nikou M.M."/>
            <person name="Fazeli S.A.S."/>
            <person name="Schumann P."/>
            <person name="Sproer C."/>
            <person name="Sanchez-Porro C."/>
            <person name="Ventosa A."/>
        </authorList>
    </citation>
    <scope>NUCLEOTIDE SEQUENCE [LARGE SCALE GENOMIC DNA]</scope>
    <source>
        <strain evidence="1 2">DSM 23996</strain>
    </source>
</reference>
<gene>
    <name evidence="1" type="ORF">D8M06_02000</name>
</gene>
<name>A0A495ACL0_9BACI</name>
<sequence>MNMPKEVNLFWQWMMLNDMSSGAVSLWYSLQVMKMKVGPSSRFNAPNKPLMQLSGSSKTEIWDVRKVVGLTPFLGPIKKIHNWS</sequence>
<evidence type="ECO:0000313" key="2">
    <source>
        <dbReference type="Proteomes" id="UP000269301"/>
    </source>
</evidence>
<proteinExistence type="predicted"/>
<dbReference type="AlphaFoldDB" id="A0A495ACL0"/>